<evidence type="ECO:0000259" key="1">
    <source>
        <dbReference type="Pfam" id="PF01048"/>
    </source>
</evidence>
<dbReference type="GO" id="GO:0008930">
    <property type="term" value="F:methylthioadenosine nucleosidase activity"/>
    <property type="evidence" value="ECO:0007669"/>
    <property type="project" value="TreeGrafter"/>
</dbReference>
<proteinExistence type="predicted"/>
<reference evidence="2 3" key="1">
    <citation type="submission" date="2018-11" db="EMBL/GenBank/DDBJ databases">
        <authorList>
            <person name="Li F."/>
        </authorList>
    </citation>
    <scope>NUCLEOTIDE SEQUENCE [LARGE SCALE GENOMIC DNA]</scope>
    <source>
        <strain evidence="2 3">Gsoil 097</strain>
    </source>
</reference>
<dbReference type="Proteomes" id="UP000267128">
    <property type="component" value="Unassembled WGS sequence"/>
</dbReference>
<gene>
    <name evidence="2" type="ORF">EFK50_01730</name>
</gene>
<dbReference type="AlphaFoldDB" id="A0A3N0CR28"/>
<evidence type="ECO:0000313" key="3">
    <source>
        <dbReference type="Proteomes" id="UP000267128"/>
    </source>
</evidence>
<dbReference type="PANTHER" id="PTHR46832">
    <property type="entry name" value="5'-METHYLTHIOADENOSINE/S-ADENOSYLHOMOCYSTEINE NUCLEOSIDASE"/>
    <property type="match status" value="1"/>
</dbReference>
<name>A0A3N0CR28_9ACTN</name>
<organism evidence="2 3">
    <name type="scientific">Nocardioides marmoriginsengisoli</name>
    <dbReference type="NCBI Taxonomy" id="661483"/>
    <lineage>
        <taxon>Bacteria</taxon>
        <taxon>Bacillati</taxon>
        <taxon>Actinomycetota</taxon>
        <taxon>Actinomycetes</taxon>
        <taxon>Propionibacteriales</taxon>
        <taxon>Nocardioidaceae</taxon>
        <taxon>Nocardioides</taxon>
    </lineage>
</organism>
<dbReference type="SUPFAM" id="SSF53167">
    <property type="entry name" value="Purine and uridine phosphorylases"/>
    <property type="match status" value="1"/>
</dbReference>
<protein>
    <submittedName>
        <fullName evidence="2">Nucleosidase</fullName>
    </submittedName>
</protein>
<dbReference type="RefSeq" id="WP_123225828.1">
    <property type="nucleotide sequence ID" value="NZ_RJSE01000002.1"/>
</dbReference>
<dbReference type="Gene3D" id="3.40.50.1580">
    <property type="entry name" value="Nucleoside phosphorylase domain"/>
    <property type="match status" value="1"/>
</dbReference>
<dbReference type="GO" id="GO:0009116">
    <property type="term" value="P:nucleoside metabolic process"/>
    <property type="evidence" value="ECO:0007669"/>
    <property type="project" value="InterPro"/>
</dbReference>
<dbReference type="NCBIfam" id="NF004168">
    <property type="entry name" value="PRK05634.1"/>
    <property type="match status" value="1"/>
</dbReference>
<feature type="domain" description="Nucleoside phosphorylase" evidence="1">
    <location>
        <begin position="91"/>
        <end position="160"/>
    </location>
</feature>
<accession>A0A3N0CR28</accession>
<keyword evidence="3" id="KW-1185">Reference proteome</keyword>
<dbReference type="GO" id="GO:0005829">
    <property type="term" value="C:cytosol"/>
    <property type="evidence" value="ECO:0007669"/>
    <property type="project" value="TreeGrafter"/>
</dbReference>
<dbReference type="InterPro" id="IPR000845">
    <property type="entry name" value="Nucleoside_phosphorylase_d"/>
</dbReference>
<dbReference type="GO" id="GO:0008782">
    <property type="term" value="F:adenosylhomocysteine nucleosidase activity"/>
    <property type="evidence" value="ECO:0007669"/>
    <property type="project" value="TreeGrafter"/>
</dbReference>
<dbReference type="EMBL" id="RJSE01000002">
    <property type="protein sequence ID" value="RNL65789.1"/>
    <property type="molecule type" value="Genomic_DNA"/>
</dbReference>
<dbReference type="PANTHER" id="PTHR46832:SF1">
    <property type="entry name" value="5'-METHYLTHIOADENOSINE_S-ADENOSYLHOMOCYSTEINE NUCLEOSIDASE"/>
    <property type="match status" value="1"/>
</dbReference>
<comment type="caution">
    <text evidence="2">The sequence shown here is derived from an EMBL/GenBank/DDBJ whole genome shotgun (WGS) entry which is preliminary data.</text>
</comment>
<dbReference type="InterPro" id="IPR035994">
    <property type="entry name" value="Nucleoside_phosphorylase_sf"/>
</dbReference>
<evidence type="ECO:0000313" key="2">
    <source>
        <dbReference type="EMBL" id="RNL65789.1"/>
    </source>
</evidence>
<dbReference type="OrthoDB" id="3852236at2"/>
<dbReference type="Pfam" id="PF01048">
    <property type="entry name" value="PNP_UDP_1"/>
    <property type="match status" value="1"/>
</dbReference>
<dbReference type="GO" id="GO:0019284">
    <property type="term" value="P:L-methionine salvage from S-adenosylmethionine"/>
    <property type="evidence" value="ECO:0007669"/>
    <property type="project" value="TreeGrafter"/>
</dbReference>
<sequence>MAAFLVVAALRSEAAYLPEGVPVVITGIGKTNAAIETTRALLAYGDTADLIVLNVGTAGALQDGLTGLHRPSSVLNHDLSADAIRALGIDPEERVDLRTGDGTVLASGDVFVSDPAVRARLAQHADLVDMEAYGVALACRRLGVDLELVKHVSDNADEGAFDWPSAVDASAQVLGAWVTQRLGSGS</sequence>